<feature type="transmembrane region" description="Helical" evidence="23">
    <location>
        <begin position="902"/>
        <end position="926"/>
    </location>
</feature>
<dbReference type="GO" id="GO:0140115">
    <property type="term" value="P:export across plasma membrane"/>
    <property type="evidence" value="ECO:0007669"/>
    <property type="project" value="UniProtKB-ARBA"/>
</dbReference>
<dbReference type="Gene3D" id="2.70.150.10">
    <property type="entry name" value="Calcium-transporting ATPase, cytoplasmic transduction domain A"/>
    <property type="match status" value="1"/>
</dbReference>
<evidence type="ECO:0000256" key="6">
    <source>
        <dbReference type="ARBA" id="ARBA00022692"/>
    </source>
</evidence>
<dbReference type="PROSITE" id="PS00154">
    <property type="entry name" value="ATPASE_E1_E2"/>
    <property type="match status" value="1"/>
</dbReference>
<dbReference type="Gene3D" id="1.20.1110.10">
    <property type="entry name" value="Calcium-transporting ATPase, transmembrane domain"/>
    <property type="match status" value="1"/>
</dbReference>
<dbReference type="Gramene" id="Pp3c24_30V3.1">
    <property type="protein sequence ID" value="Pp3c24_30V3.1"/>
    <property type="gene ID" value="Pp3c24_30"/>
</dbReference>
<keyword evidence="10" id="KW-0460">Magnesium</keyword>
<sequence length="1058" mass="116231">MVDIRELMEVPCDESCSNHSKSFEEVIKVLDSNSELGLSNAKAERLLKQYGRNELKGQGAVNPWKILLAQVANGLTAVLTIAMVVSFAVKDYGEGGVLVLVIAFNTIVGFMQEYRAEKTMDALRKMASPSAKVIREGIQQRISSTDVVPGDVLTFEVGDIIPADCRLMEVLNLEVDEALLTGESVPSIKLVEPILGKDVSIGDRINMVYSSTTVAKGRGRAIVASTGMSTEIGKISNAINETPAQLTLLQRRLNMMAYVLMVIALILALIVFAVNKFDFNTEIIIYAIALAIGVIPEGLIAVITIVQALGVRRMAKQHALVRKLVALESLQAVTNICSDKTGTLTQGKMVVTNVWFPGHDSEYIISGQGYETKGDISAQGRAIATETALEDLNFRKLVECCALCNTANIVEASEGNVWGDPTEIALQVFAYKMQMGKPILRKTKKPVEEFPFSSDTKRMSMVYLTKLEDVLEVYSKGAEVVLTICDDVMERTGNLRNISEDGEFMKNVTVQQEEMAKQGLRVLVIAYRQESERAIGKPVCKWKREDVESNLTFLGLVGIRDTPRIESKESVSQCHQAGITVHMLTGDHKATALSIAREVGILEPLSASKRSTSKRGVKGDAHVVPMSSSVMTATEFDPLSEKEVDALDELPLVIARCTPSTKVRMIDALHRRKKYAAMTGDGVNDAPSLKKADVGIAMGAGSDVAKTSSEIVLTDNNFATIVQAVAEGRRIFSNIKKFVVHLLSTNVGQVIVLLGGLAFKDGSGMSVFPLSPVQILFLNLITGTPPAMALGIERASSTVMQVRPYLKGLFTNELIADILVYGTFTGVLALLNWVLVIYAFGNGDLGSQCNTSSNLGACVTVFRARATVQMAFTWMILFHAYNCRHLRASLFTTEGGGRSRFFANKLMVASVFLGAVVPVPTLYIPVLNTGIFKQEGLTWEWILVGITMVVFFLLSEFYKLLKRRFITTPYTIGLLIQCWVSHGLFLVFVSIWIEAQHHSNTAWSRVITRDEEFLVQHETFGMSWSIPDEDIPSSSWQRRSGKMPKCVTARVKRRKVRD</sequence>
<evidence type="ECO:0000256" key="18">
    <source>
        <dbReference type="ARBA" id="ARBA00035017"/>
    </source>
</evidence>
<evidence type="ECO:0000256" key="8">
    <source>
        <dbReference type="ARBA" id="ARBA00022741"/>
    </source>
</evidence>
<evidence type="ECO:0000256" key="12">
    <source>
        <dbReference type="ARBA" id="ARBA00022967"/>
    </source>
</evidence>
<evidence type="ECO:0000313" key="25">
    <source>
        <dbReference type="EMBL" id="PNR27861.1"/>
    </source>
</evidence>
<dbReference type="CDD" id="cd02086">
    <property type="entry name" value="P-type_ATPase_Na_ENA"/>
    <property type="match status" value="1"/>
</dbReference>
<feature type="transmembrane region" description="Helical" evidence="23">
    <location>
        <begin position="938"/>
        <end position="958"/>
    </location>
</feature>
<comment type="subcellular location">
    <subcellularLocation>
        <location evidence="2">Cell membrane</location>
        <topology evidence="2">Multi-pass membrane protein</topology>
    </subcellularLocation>
</comment>
<dbReference type="GO" id="GO:0034220">
    <property type="term" value="P:monoatomic ion transmembrane transport"/>
    <property type="evidence" value="ECO:0000318"/>
    <property type="project" value="GO_Central"/>
</dbReference>
<feature type="transmembrane region" description="Helical" evidence="23">
    <location>
        <begin position="255"/>
        <end position="277"/>
    </location>
</feature>
<dbReference type="SUPFAM" id="SSF81665">
    <property type="entry name" value="Calcium ATPase, transmembrane domain M"/>
    <property type="match status" value="1"/>
</dbReference>
<dbReference type="PANTHER" id="PTHR42861">
    <property type="entry name" value="CALCIUM-TRANSPORTING ATPASE"/>
    <property type="match status" value="1"/>
</dbReference>
<feature type="transmembrane region" description="Helical" evidence="23">
    <location>
        <begin position="283"/>
        <end position="306"/>
    </location>
</feature>
<evidence type="ECO:0000313" key="27">
    <source>
        <dbReference type="Proteomes" id="UP000006727"/>
    </source>
</evidence>
<dbReference type="InterPro" id="IPR023299">
    <property type="entry name" value="ATPase_P-typ_cyto_dom_N"/>
</dbReference>
<keyword evidence="5" id="KW-0633">Potassium transport</keyword>
<dbReference type="GO" id="GO:0005886">
    <property type="term" value="C:plasma membrane"/>
    <property type="evidence" value="ECO:0000318"/>
    <property type="project" value="GO_Central"/>
</dbReference>
<dbReference type="FunFam" id="2.70.150.10:FF:000016">
    <property type="entry name" value="Calcium-transporting P-type ATPase putative"/>
    <property type="match status" value="1"/>
</dbReference>
<dbReference type="Pfam" id="PF00689">
    <property type="entry name" value="Cation_ATPase_C"/>
    <property type="match status" value="1"/>
</dbReference>
<keyword evidence="4" id="KW-1003">Cell membrane</keyword>
<evidence type="ECO:0000256" key="3">
    <source>
        <dbReference type="ARBA" id="ARBA00022448"/>
    </source>
</evidence>
<dbReference type="InterPro" id="IPR018303">
    <property type="entry name" value="ATPase_P-typ_P_site"/>
</dbReference>
<evidence type="ECO:0000256" key="11">
    <source>
        <dbReference type="ARBA" id="ARBA00022958"/>
    </source>
</evidence>
<protein>
    <recommendedName>
        <fullName evidence="22">Sodium/potassium exporting P-type ATPase 1</fullName>
        <ecNumber evidence="19">7.2.2.3</ecNumber>
    </recommendedName>
</protein>
<dbReference type="GO" id="GO:0006814">
    <property type="term" value="P:sodium ion transport"/>
    <property type="evidence" value="ECO:0000318"/>
    <property type="project" value="GO_Central"/>
</dbReference>
<dbReference type="InterPro" id="IPR004014">
    <property type="entry name" value="ATPase_P-typ_cation-transptr_N"/>
</dbReference>
<dbReference type="HOGENOM" id="CLU_002360_3_0_1"/>
<dbReference type="FunFam" id="3.40.50.1000:FF:000001">
    <property type="entry name" value="Phospholipid-transporting ATPase IC"/>
    <property type="match status" value="1"/>
</dbReference>
<comment type="catalytic activity">
    <reaction evidence="21">
        <text>Na(+)(in) + ATP + H2O = Na(+)(out) + ADP + phosphate + H(+)</text>
        <dbReference type="Rhea" id="RHEA:14633"/>
        <dbReference type="ChEBI" id="CHEBI:15377"/>
        <dbReference type="ChEBI" id="CHEBI:15378"/>
        <dbReference type="ChEBI" id="CHEBI:29101"/>
        <dbReference type="ChEBI" id="CHEBI:30616"/>
        <dbReference type="ChEBI" id="CHEBI:43474"/>
        <dbReference type="ChEBI" id="CHEBI:456216"/>
        <dbReference type="EC" id="7.2.2.3"/>
    </reaction>
    <physiologicalReaction direction="left-to-right" evidence="21">
        <dbReference type="Rhea" id="RHEA:14634"/>
    </physiologicalReaction>
</comment>
<dbReference type="Pfam" id="PF00690">
    <property type="entry name" value="Cation_ATPase_N"/>
    <property type="match status" value="1"/>
</dbReference>
<feature type="transmembrane region" description="Helical" evidence="23">
    <location>
        <begin position="95"/>
        <end position="114"/>
    </location>
</feature>
<evidence type="ECO:0000256" key="16">
    <source>
        <dbReference type="ARBA" id="ARBA00023136"/>
    </source>
</evidence>
<keyword evidence="12" id="KW-1278">Translocase</keyword>
<evidence type="ECO:0000256" key="15">
    <source>
        <dbReference type="ARBA" id="ARBA00023065"/>
    </source>
</evidence>
<dbReference type="Pfam" id="PF13246">
    <property type="entry name" value="Cation_ATPase"/>
    <property type="match status" value="1"/>
</dbReference>
<dbReference type="InterPro" id="IPR006068">
    <property type="entry name" value="ATPase_P-typ_cation-transptr_C"/>
</dbReference>
<evidence type="ECO:0000259" key="24">
    <source>
        <dbReference type="SMART" id="SM00831"/>
    </source>
</evidence>
<dbReference type="PaxDb" id="3218-PP1S268_6V6.3"/>
<keyword evidence="15" id="KW-0406">Ion transport</keyword>
<evidence type="ECO:0000256" key="14">
    <source>
        <dbReference type="ARBA" id="ARBA00023053"/>
    </source>
</evidence>
<dbReference type="Pfam" id="PF00122">
    <property type="entry name" value="E1-E2_ATPase"/>
    <property type="match status" value="1"/>
</dbReference>
<reference evidence="25 27" key="2">
    <citation type="journal article" date="2018" name="Plant J.">
        <title>The Physcomitrella patens chromosome-scale assembly reveals moss genome structure and evolution.</title>
        <authorList>
            <person name="Lang D."/>
            <person name="Ullrich K.K."/>
            <person name="Murat F."/>
            <person name="Fuchs J."/>
            <person name="Jenkins J."/>
            <person name="Haas F.B."/>
            <person name="Piednoel M."/>
            <person name="Gundlach H."/>
            <person name="Van Bel M."/>
            <person name="Meyberg R."/>
            <person name="Vives C."/>
            <person name="Morata J."/>
            <person name="Symeonidi A."/>
            <person name="Hiss M."/>
            <person name="Muchero W."/>
            <person name="Kamisugi Y."/>
            <person name="Saleh O."/>
            <person name="Blanc G."/>
            <person name="Decker E.L."/>
            <person name="van Gessel N."/>
            <person name="Grimwood J."/>
            <person name="Hayes R.D."/>
            <person name="Graham S.W."/>
            <person name="Gunter L.E."/>
            <person name="McDaniel S.F."/>
            <person name="Hoernstein S.N.W."/>
            <person name="Larsson A."/>
            <person name="Li F.W."/>
            <person name="Perroud P.F."/>
            <person name="Phillips J."/>
            <person name="Ranjan P."/>
            <person name="Rokshar D.S."/>
            <person name="Rothfels C.J."/>
            <person name="Schneider L."/>
            <person name="Shu S."/>
            <person name="Stevenson D.W."/>
            <person name="Thummler F."/>
            <person name="Tillich M."/>
            <person name="Villarreal Aguilar J.C."/>
            <person name="Widiez T."/>
            <person name="Wong G.K."/>
            <person name="Wymore A."/>
            <person name="Zhang Y."/>
            <person name="Zimmer A.D."/>
            <person name="Quatrano R.S."/>
            <person name="Mayer K.F.X."/>
            <person name="Goodstein D."/>
            <person name="Casacuberta J.M."/>
            <person name="Vandepoele K."/>
            <person name="Reski R."/>
            <person name="Cuming A.C."/>
            <person name="Tuskan G.A."/>
            <person name="Maumus F."/>
            <person name="Salse J."/>
            <person name="Schmutz J."/>
            <person name="Rensing S.A."/>
        </authorList>
    </citation>
    <scope>NUCLEOTIDE SEQUENCE [LARGE SCALE GENOMIC DNA]</scope>
    <source>
        <strain evidence="26 27">cv. Gransden 2004</strain>
    </source>
</reference>
<name>A9TMS9_PHYPA</name>
<comment type="catalytic activity">
    <reaction evidence="20">
        <text>K(+)(in) + ATP + H2O = K(+)(out) + ADP + phosphate + H(+)</text>
        <dbReference type="Rhea" id="RHEA:75815"/>
        <dbReference type="ChEBI" id="CHEBI:15377"/>
        <dbReference type="ChEBI" id="CHEBI:15378"/>
        <dbReference type="ChEBI" id="CHEBI:29103"/>
        <dbReference type="ChEBI" id="CHEBI:30616"/>
        <dbReference type="ChEBI" id="CHEBI:43474"/>
        <dbReference type="ChEBI" id="CHEBI:456216"/>
    </reaction>
</comment>
<feature type="transmembrane region" description="Helical" evidence="23">
    <location>
        <begin position="66"/>
        <end position="89"/>
    </location>
</feature>
<dbReference type="OrthoDB" id="1869525at2759"/>
<dbReference type="RefSeq" id="XP_024364259.1">
    <property type="nucleotide sequence ID" value="XM_024508491.2"/>
</dbReference>
<dbReference type="InterPro" id="IPR059000">
    <property type="entry name" value="ATPase_P-type_domA"/>
</dbReference>
<evidence type="ECO:0000256" key="19">
    <source>
        <dbReference type="ARBA" id="ARBA00035029"/>
    </source>
</evidence>
<evidence type="ECO:0000256" key="5">
    <source>
        <dbReference type="ARBA" id="ARBA00022538"/>
    </source>
</evidence>
<dbReference type="InterPro" id="IPR023298">
    <property type="entry name" value="ATPase_P-typ_TM_dom_sf"/>
</dbReference>
<keyword evidence="14" id="KW-0915">Sodium</keyword>
<dbReference type="InterPro" id="IPR008250">
    <property type="entry name" value="ATPase_P-typ_transduc_dom_A_sf"/>
</dbReference>
<organism evidence="25">
    <name type="scientific">Physcomitrium patens</name>
    <name type="common">Spreading-leaved earth moss</name>
    <name type="synonym">Physcomitrella patens</name>
    <dbReference type="NCBI Taxonomy" id="3218"/>
    <lineage>
        <taxon>Eukaryota</taxon>
        <taxon>Viridiplantae</taxon>
        <taxon>Streptophyta</taxon>
        <taxon>Embryophyta</taxon>
        <taxon>Bryophyta</taxon>
        <taxon>Bryophytina</taxon>
        <taxon>Bryopsida</taxon>
        <taxon>Funariidae</taxon>
        <taxon>Funariales</taxon>
        <taxon>Funariaceae</taxon>
        <taxon>Physcomitrium</taxon>
    </lineage>
</organism>
<keyword evidence="9" id="KW-0067">ATP-binding</keyword>
<dbReference type="SUPFAM" id="SSF81660">
    <property type="entry name" value="Metal cation-transporting ATPase, ATP-binding domain N"/>
    <property type="match status" value="1"/>
</dbReference>
<dbReference type="FunFam" id="3.40.1110.10:FF:000123">
    <property type="entry name" value="Calcium motive P-type ATPase, putative"/>
    <property type="match status" value="1"/>
</dbReference>
<feature type="transmembrane region" description="Helical" evidence="23">
    <location>
        <begin position="861"/>
        <end position="881"/>
    </location>
</feature>
<dbReference type="GO" id="GO:0006874">
    <property type="term" value="P:intracellular calcium ion homeostasis"/>
    <property type="evidence" value="ECO:0000318"/>
    <property type="project" value="GO_Central"/>
</dbReference>
<dbReference type="InterPro" id="IPR023214">
    <property type="entry name" value="HAD_sf"/>
</dbReference>
<dbReference type="Proteomes" id="UP000006727">
    <property type="component" value="Chromosome 24"/>
</dbReference>
<keyword evidence="11" id="KW-0630">Potassium</keyword>
<evidence type="ECO:0000256" key="22">
    <source>
        <dbReference type="ARBA" id="ARBA00073741"/>
    </source>
</evidence>
<dbReference type="InterPro" id="IPR044492">
    <property type="entry name" value="P_typ_ATPase_HD_dom"/>
</dbReference>
<evidence type="ECO:0000313" key="26">
    <source>
        <dbReference type="EnsemblPlants" id="Pp3c24_30V3.1"/>
    </source>
</evidence>
<dbReference type="SFLD" id="SFLDG00002">
    <property type="entry name" value="C1.7:_P-type_atpase_like"/>
    <property type="match status" value="1"/>
</dbReference>
<dbReference type="GO" id="GO:0046872">
    <property type="term" value="F:metal ion binding"/>
    <property type="evidence" value="ECO:0007669"/>
    <property type="project" value="UniProtKB-KW"/>
</dbReference>
<evidence type="ECO:0000256" key="13">
    <source>
        <dbReference type="ARBA" id="ARBA00022989"/>
    </source>
</evidence>
<dbReference type="Gene3D" id="3.40.50.1000">
    <property type="entry name" value="HAD superfamily/HAD-like"/>
    <property type="match status" value="1"/>
</dbReference>
<keyword evidence="13 23" id="KW-1133">Transmembrane helix</keyword>
<feature type="transmembrane region" description="Helical" evidence="23">
    <location>
        <begin position="738"/>
        <end position="759"/>
    </location>
</feature>
<dbReference type="GO" id="GO:0016887">
    <property type="term" value="F:ATP hydrolysis activity"/>
    <property type="evidence" value="ECO:0007669"/>
    <property type="project" value="InterPro"/>
</dbReference>
<evidence type="ECO:0000256" key="10">
    <source>
        <dbReference type="ARBA" id="ARBA00022842"/>
    </source>
</evidence>
<keyword evidence="16 23" id="KW-0472">Membrane</keyword>
<keyword evidence="17" id="KW-0739">Sodium transport</keyword>
<dbReference type="PRINTS" id="PR00119">
    <property type="entry name" value="CATATPASE"/>
</dbReference>
<dbReference type="GO" id="GO:0005524">
    <property type="term" value="F:ATP binding"/>
    <property type="evidence" value="ECO:0007669"/>
    <property type="project" value="UniProtKB-KW"/>
</dbReference>
<evidence type="ECO:0000256" key="17">
    <source>
        <dbReference type="ARBA" id="ARBA00023201"/>
    </source>
</evidence>
<dbReference type="SMART" id="SM00831">
    <property type="entry name" value="Cation_ATPase_N"/>
    <property type="match status" value="1"/>
</dbReference>
<dbReference type="GO" id="GO:0006813">
    <property type="term" value="P:potassium ion transport"/>
    <property type="evidence" value="ECO:0000318"/>
    <property type="project" value="GO_Central"/>
</dbReference>
<dbReference type="InterPro" id="IPR036412">
    <property type="entry name" value="HAD-like_sf"/>
</dbReference>
<dbReference type="SFLD" id="SFLDF00027">
    <property type="entry name" value="p-type_atpase"/>
    <property type="match status" value="1"/>
</dbReference>
<evidence type="ECO:0000256" key="2">
    <source>
        <dbReference type="ARBA" id="ARBA00004651"/>
    </source>
</evidence>
<dbReference type="KEGG" id="ppp:112276792"/>
<dbReference type="EnsemblPlants" id="Pp3c24_30V3.1">
    <property type="protein sequence ID" value="Pp3c24_30V3.1"/>
    <property type="gene ID" value="Pp3c24_30"/>
</dbReference>
<dbReference type="EMBL" id="ABEU02000024">
    <property type="protein sequence ID" value="PNR27861.1"/>
    <property type="molecule type" value="Genomic_DNA"/>
</dbReference>
<keyword evidence="6 23" id="KW-0812">Transmembrane</keyword>
<feature type="transmembrane region" description="Helical" evidence="23">
    <location>
        <begin position="970"/>
        <end position="993"/>
    </location>
</feature>
<proteinExistence type="inferred from homology"/>
<evidence type="ECO:0000256" key="4">
    <source>
        <dbReference type="ARBA" id="ARBA00022475"/>
    </source>
</evidence>
<evidence type="ECO:0000256" key="20">
    <source>
        <dbReference type="ARBA" id="ARBA00048599"/>
    </source>
</evidence>
<evidence type="ECO:0000256" key="7">
    <source>
        <dbReference type="ARBA" id="ARBA00022723"/>
    </source>
</evidence>
<comment type="cofactor">
    <cofactor evidence="1">
        <name>Mg(2+)</name>
        <dbReference type="ChEBI" id="CHEBI:18420"/>
    </cofactor>
</comment>
<dbReference type="FunFam" id="3.40.50.1000:FF:000028">
    <property type="entry name" value="Calcium-transporting P-type ATPase, putative"/>
    <property type="match status" value="1"/>
</dbReference>
<dbReference type="OMA" id="AGIWEDY"/>
<evidence type="ECO:0000256" key="9">
    <source>
        <dbReference type="ARBA" id="ARBA00022840"/>
    </source>
</evidence>
<dbReference type="NCBIfam" id="TIGR01523">
    <property type="entry name" value="ATPase-IID_K-Na"/>
    <property type="match status" value="1"/>
</dbReference>
<dbReference type="EC" id="7.2.2.3" evidence="19"/>
<keyword evidence="8" id="KW-0547">Nucleotide-binding</keyword>
<dbReference type="InterPro" id="IPR001757">
    <property type="entry name" value="P_typ_ATPase"/>
</dbReference>
<evidence type="ECO:0000256" key="21">
    <source>
        <dbReference type="ARBA" id="ARBA00049499"/>
    </source>
</evidence>
<dbReference type="Gene3D" id="3.40.1110.10">
    <property type="entry name" value="Calcium-transporting ATPase, cytoplasmic domain N"/>
    <property type="match status" value="1"/>
</dbReference>
<keyword evidence="27" id="KW-1185">Reference proteome</keyword>
<evidence type="ECO:0000256" key="1">
    <source>
        <dbReference type="ARBA" id="ARBA00001946"/>
    </source>
</evidence>
<keyword evidence="3" id="KW-0813">Transport</keyword>
<feature type="transmembrane region" description="Helical" evidence="23">
    <location>
        <begin position="771"/>
        <end position="793"/>
    </location>
</feature>
<dbReference type="GO" id="GO:0008554">
    <property type="term" value="F:P-type sodium transporter activity"/>
    <property type="evidence" value="ECO:0000318"/>
    <property type="project" value="GO_Central"/>
</dbReference>
<dbReference type="GeneID" id="112276792"/>
<dbReference type="GO" id="GO:0008556">
    <property type="term" value="F:P-type potassium transmembrane transporter activity"/>
    <property type="evidence" value="ECO:0000318"/>
    <property type="project" value="GO_Central"/>
</dbReference>
<reference evidence="25 27" key="1">
    <citation type="journal article" date="2008" name="Science">
        <title>The Physcomitrella genome reveals evolutionary insights into the conquest of land by plants.</title>
        <authorList>
            <person name="Rensing S."/>
            <person name="Lang D."/>
            <person name="Zimmer A."/>
            <person name="Terry A."/>
            <person name="Salamov A."/>
            <person name="Shapiro H."/>
            <person name="Nishiyama T."/>
            <person name="Perroud P.-F."/>
            <person name="Lindquist E."/>
            <person name="Kamisugi Y."/>
            <person name="Tanahashi T."/>
            <person name="Sakakibara K."/>
            <person name="Fujita T."/>
            <person name="Oishi K."/>
            <person name="Shin-I T."/>
            <person name="Kuroki Y."/>
            <person name="Toyoda A."/>
            <person name="Suzuki Y."/>
            <person name="Hashimoto A."/>
            <person name="Yamaguchi K."/>
            <person name="Sugano A."/>
            <person name="Kohara Y."/>
            <person name="Fujiyama A."/>
            <person name="Anterola A."/>
            <person name="Aoki S."/>
            <person name="Ashton N."/>
            <person name="Barbazuk W.B."/>
            <person name="Barker E."/>
            <person name="Bennetzen J."/>
            <person name="Bezanilla M."/>
            <person name="Blankenship R."/>
            <person name="Cho S.H."/>
            <person name="Dutcher S."/>
            <person name="Estelle M."/>
            <person name="Fawcett J.A."/>
            <person name="Gundlach H."/>
            <person name="Hanada K."/>
            <person name="Heyl A."/>
            <person name="Hicks K.A."/>
            <person name="Hugh J."/>
            <person name="Lohr M."/>
            <person name="Mayer K."/>
            <person name="Melkozernov A."/>
            <person name="Murata T."/>
            <person name="Nelson D."/>
            <person name="Pils B."/>
            <person name="Prigge M."/>
            <person name="Reiss B."/>
            <person name="Renner T."/>
            <person name="Rombauts S."/>
            <person name="Rushton P."/>
            <person name="Sanderfoot A."/>
            <person name="Schween G."/>
            <person name="Shiu S.-H."/>
            <person name="Stueber K."/>
            <person name="Theodoulou F.L."/>
            <person name="Tu H."/>
            <person name="Van de Peer Y."/>
            <person name="Verrier P.J."/>
            <person name="Waters E."/>
            <person name="Wood A."/>
            <person name="Yang L."/>
            <person name="Cove D."/>
            <person name="Cuming A."/>
            <person name="Hasebe M."/>
            <person name="Lucas S."/>
            <person name="Mishler D.B."/>
            <person name="Reski R."/>
            <person name="Grigoriev I."/>
            <person name="Quatrano R.S."/>
            <person name="Boore J.L."/>
        </authorList>
    </citation>
    <scope>NUCLEOTIDE SEQUENCE [LARGE SCALE GENOMIC DNA]</scope>
    <source>
        <strain evidence="26 27">cv. Gransden 2004</strain>
    </source>
</reference>
<gene>
    <name evidence="26" type="primary">LOC112276792</name>
    <name evidence="25" type="ORF">PHYPA_028453</name>
</gene>
<dbReference type="NCBIfam" id="TIGR01494">
    <property type="entry name" value="ATPase_P-type"/>
    <property type="match status" value="2"/>
</dbReference>
<dbReference type="InterPro" id="IPR006414">
    <property type="entry name" value="P-type_ATPase_IID"/>
</dbReference>
<evidence type="ECO:0000256" key="23">
    <source>
        <dbReference type="SAM" id="Phobius"/>
    </source>
</evidence>
<reference evidence="26" key="3">
    <citation type="submission" date="2020-12" db="UniProtKB">
        <authorList>
            <consortium name="EnsemblPlants"/>
        </authorList>
    </citation>
    <scope>IDENTIFICATION</scope>
</reference>
<dbReference type="SUPFAM" id="SSF81653">
    <property type="entry name" value="Calcium ATPase, transduction domain A"/>
    <property type="match status" value="1"/>
</dbReference>
<dbReference type="SUPFAM" id="SSF56784">
    <property type="entry name" value="HAD-like"/>
    <property type="match status" value="1"/>
</dbReference>
<keyword evidence="7" id="KW-0479">Metal-binding</keyword>
<comment type="similarity">
    <text evidence="18">Belongs to the cation transport ATPase (P-type) (TC 3.A.3) family. Type IID subfamily.</text>
</comment>
<accession>A9TMS9</accession>
<dbReference type="eggNOG" id="KOG0202">
    <property type="taxonomic scope" value="Eukaryota"/>
</dbReference>
<dbReference type="SFLD" id="SFLDS00003">
    <property type="entry name" value="Haloacid_Dehalogenase"/>
    <property type="match status" value="1"/>
</dbReference>
<feature type="domain" description="Cation-transporting P-type ATPase N-terminal" evidence="24">
    <location>
        <begin position="17"/>
        <end position="91"/>
    </location>
</feature>
<dbReference type="AlphaFoldDB" id="A9TMS9"/>
<dbReference type="Pfam" id="PF08282">
    <property type="entry name" value="Hydrolase_3"/>
    <property type="match status" value="1"/>
</dbReference>
<feature type="transmembrane region" description="Helical" evidence="23">
    <location>
        <begin position="814"/>
        <end position="841"/>
    </location>
</feature>
<dbReference type="STRING" id="3218.A9TMS9"/>